<keyword evidence="1" id="KW-0732">Signal</keyword>
<dbReference type="InterPro" id="IPR015168">
    <property type="entry name" value="SsuA/THI5"/>
</dbReference>
<evidence type="ECO:0000259" key="2">
    <source>
        <dbReference type="Pfam" id="PF09084"/>
    </source>
</evidence>
<reference evidence="4 5" key="2">
    <citation type="submission" date="2020-04" db="EMBL/GenBank/DDBJ databases">
        <title>Antimicrobial susceptibility and clonality of vaginal-derived multi-drug resistant Mobiluncus isolates in China.</title>
        <authorList>
            <person name="Zhang X."/>
        </authorList>
    </citation>
    <scope>NUCLEOTIDE SEQUENCE [LARGE SCALE GENOMIC DNA]</scope>
    <source>
        <strain evidence="4 5">13</strain>
    </source>
</reference>
<dbReference type="PANTHER" id="PTHR31528">
    <property type="entry name" value="4-AMINO-5-HYDROXYMETHYL-2-METHYLPYRIMIDINE PHOSPHATE SYNTHASE THI11-RELATED"/>
    <property type="match status" value="1"/>
</dbReference>
<dbReference type="EMBL" id="VSZY01000002">
    <property type="protein sequence ID" value="MCU9968118.1"/>
    <property type="molecule type" value="Genomic_DNA"/>
</dbReference>
<dbReference type="EMBL" id="JABCUR010000002">
    <property type="protein sequence ID" value="NMW64539.1"/>
    <property type="molecule type" value="Genomic_DNA"/>
</dbReference>
<evidence type="ECO:0000256" key="1">
    <source>
        <dbReference type="SAM" id="SignalP"/>
    </source>
</evidence>
<name>A0A7Y0U0B2_9ACTO</name>
<comment type="caution">
    <text evidence="4">The sequence shown here is derived from an EMBL/GenBank/DDBJ whole genome shotgun (WGS) entry which is preliminary data.</text>
</comment>
<feature type="domain" description="SsuA/THI5-like" evidence="2">
    <location>
        <begin position="60"/>
        <end position="278"/>
    </location>
</feature>
<feature type="signal peptide" evidence="1">
    <location>
        <begin position="1"/>
        <end position="18"/>
    </location>
</feature>
<organism evidence="4 5">
    <name type="scientific">Mobiluncus mulieris</name>
    <dbReference type="NCBI Taxonomy" id="2052"/>
    <lineage>
        <taxon>Bacteria</taxon>
        <taxon>Bacillati</taxon>
        <taxon>Actinomycetota</taxon>
        <taxon>Actinomycetes</taxon>
        <taxon>Actinomycetales</taxon>
        <taxon>Actinomycetaceae</taxon>
        <taxon>Mobiluncus</taxon>
    </lineage>
</organism>
<dbReference type="Proteomes" id="UP001209486">
    <property type="component" value="Unassembled WGS sequence"/>
</dbReference>
<dbReference type="AlphaFoldDB" id="A0A7Y0U0B2"/>
<evidence type="ECO:0000313" key="3">
    <source>
        <dbReference type="EMBL" id="MCU9968118.1"/>
    </source>
</evidence>
<dbReference type="SUPFAM" id="SSF53850">
    <property type="entry name" value="Periplasmic binding protein-like II"/>
    <property type="match status" value="1"/>
</dbReference>
<dbReference type="PANTHER" id="PTHR31528:SF15">
    <property type="entry name" value="RIBOFLAVIN-BINDING PROTEIN RIBY"/>
    <property type="match status" value="1"/>
</dbReference>
<evidence type="ECO:0000313" key="4">
    <source>
        <dbReference type="EMBL" id="NMW64539.1"/>
    </source>
</evidence>
<dbReference type="Proteomes" id="UP000578252">
    <property type="component" value="Unassembled WGS sequence"/>
</dbReference>
<dbReference type="GO" id="GO:0009228">
    <property type="term" value="P:thiamine biosynthetic process"/>
    <property type="evidence" value="ECO:0007669"/>
    <property type="project" value="InterPro"/>
</dbReference>
<dbReference type="RefSeq" id="WP_169769939.1">
    <property type="nucleotide sequence ID" value="NZ_JABCUR010000002.1"/>
</dbReference>
<protein>
    <submittedName>
        <fullName evidence="4">ABC transporter substrate-binding protein</fullName>
    </submittedName>
</protein>
<evidence type="ECO:0000313" key="6">
    <source>
        <dbReference type="Proteomes" id="UP001209486"/>
    </source>
</evidence>
<feature type="chain" id="PRO_5038996196" evidence="1">
    <location>
        <begin position="19"/>
        <end position="365"/>
    </location>
</feature>
<dbReference type="PROSITE" id="PS51257">
    <property type="entry name" value="PROKAR_LIPOPROTEIN"/>
    <property type="match status" value="1"/>
</dbReference>
<sequence length="365" mass="38994">MFKHISKLIIGFTLAGLALTGCGLNGGEGSPSTSPASSKTAAGNQEGRPVTIGLTYLPNVQFAPFYVAKDENLFSWKSEADTNSAQSIALRHHGADEGLFNALMSGKEDMVVAFGDEATQAISQGMPLSIIGVLYQRYPVVVIARHDSGIKTWQDLKGKTVGLPGRYGSNWFGFQAGLHAAGLSLDDVKVAEIGYTQQTQLTTGKVDAVVGFSNNDLVRFQLAGVGVTTLTLPSETPLVGAVVVTTQEFATHEPEVCQATVNGMAKAIHKITADPETALAATKKYDQTLTNDQAIAAARHVTEATNELIKLDHFDPKNPGAQSLVNPQKFRDMVTLLDKIGALSDKINLKNLDDQQVKKFVWPGV</sequence>
<dbReference type="InterPro" id="IPR027939">
    <property type="entry name" value="NMT1/THI5"/>
</dbReference>
<proteinExistence type="predicted"/>
<dbReference type="Pfam" id="PF09084">
    <property type="entry name" value="NMT1"/>
    <property type="match status" value="1"/>
</dbReference>
<dbReference type="Gene3D" id="3.40.190.10">
    <property type="entry name" value="Periplasmic binding protein-like II"/>
    <property type="match status" value="2"/>
</dbReference>
<accession>A0A7Y0U0B2</accession>
<evidence type="ECO:0000313" key="5">
    <source>
        <dbReference type="Proteomes" id="UP000578252"/>
    </source>
</evidence>
<reference evidence="3 6" key="1">
    <citation type="submission" date="2019-08" db="EMBL/GenBank/DDBJ databases">
        <title>Comparison of rpoB and gyrB Sequences from Mobiluncus Species and Development of a Multiplex PCR Method for Clinical Detection of Mobiluncus curtisii and Mobiluncus mulieris.</title>
        <authorList>
            <person name="Yang L."/>
            <person name="Shen Y."/>
            <person name="Xu G."/>
            <person name="Shu L.-B."/>
            <person name="Hu J."/>
            <person name="Zhang R."/>
            <person name="Wang Y."/>
            <person name="Zhou H.-W."/>
            <person name="Zhang X."/>
        </authorList>
    </citation>
    <scope>NUCLEOTIDE SEQUENCE [LARGE SCALE GENOMIC DNA]</scope>
    <source>
        <strain evidence="3 6">M26</strain>
    </source>
</reference>
<gene>
    <name evidence="3" type="ORF">FYZ43_01505</name>
    <name evidence="4" type="ORF">HHJ78_03095</name>
</gene>